<evidence type="ECO:0000256" key="6">
    <source>
        <dbReference type="ARBA" id="ARBA00022734"/>
    </source>
</evidence>
<dbReference type="InterPro" id="IPR016186">
    <property type="entry name" value="C-type_lectin-like/link_sf"/>
</dbReference>
<dbReference type="Proteomes" id="UP000007303">
    <property type="component" value="Unassembled WGS sequence"/>
</dbReference>
<dbReference type="PROSITE" id="PS50026">
    <property type="entry name" value="EGF_3"/>
    <property type="match status" value="2"/>
</dbReference>
<dbReference type="OMA" id="LCMAREE"/>
<dbReference type="GO" id="GO:0048731">
    <property type="term" value="P:system development"/>
    <property type="evidence" value="ECO:0007669"/>
    <property type="project" value="UniProtKB-ARBA"/>
</dbReference>
<gene>
    <name evidence="15" type="ORF">GSTENG00006679001</name>
</gene>
<dbReference type="Pfam" id="PF12662">
    <property type="entry name" value="cEGF"/>
    <property type="match status" value="1"/>
</dbReference>
<dbReference type="SUPFAM" id="SSF56436">
    <property type="entry name" value="C-type lectin-like"/>
    <property type="match status" value="1"/>
</dbReference>
<evidence type="ECO:0000256" key="5">
    <source>
        <dbReference type="ARBA" id="ARBA00022729"/>
    </source>
</evidence>
<keyword evidence="17" id="KW-1185">Reference proteome</keyword>
<dbReference type="Pfam" id="PF07645">
    <property type="entry name" value="EGF_CA"/>
    <property type="match status" value="2"/>
</dbReference>
<dbReference type="InterPro" id="IPR001881">
    <property type="entry name" value="EGF-like_Ca-bd_dom"/>
</dbReference>
<accession>Q4T5R2</accession>
<dbReference type="KEGG" id="tng:GSTEN00006679G001"/>
<evidence type="ECO:0000256" key="3">
    <source>
        <dbReference type="ARBA" id="ARBA00022553"/>
    </source>
</evidence>
<dbReference type="EMBL" id="CAAE01009151">
    <property type="protein sequence ID" value="CAF91770.1"/>
    <property type="molecule type" value="Genomic_DNA"/>
</dbReference>
<dbReference type="Gene3D" id="2.10.25.10">
    <property type="entry name" value="Laminin"/>
    <property type="match status" value="5"/>
</dbReference>
<evidence type="ECO:0000256" key="2">
    <source>
        <dbReference type="ARBA" id="ARBA00022536"/>
    </source>
</evidence>
<dbReference type="HOGENOM" id="CLU_027075_1_0_1"/>
<dbReference type="InterPro" id="IPR026823">
    <property type="entry name" value="cEGF"/>
</dbReference>
<proteinExistence type="predicted"/>
<dbReference type="GO" id="GO:0045088">
    <property type="term" value="P:regulation of innate immune response"/>
    <property type="evidence" value="ECO:0007669"/>
    <property type="project" value="Ensembl"/>
</dbReference>
<evidence type="ECO:0000313" key="15">
    <source>
        <dbReference type="EMBL" id="CAF91770.1"/>
    </source>
</evidence>
<dbReference type="AlphaFoldDB" id="Q4T5R2"/>
<evidence type="ECO:0000256" key="10">
    <source>
        <dbReference type="ARBA" id="ARBA00023157"/>
    </source>
</evidence>
<dbReference type="InterPro" id="IPR049883">
    <property type="entry name" value="NOTCH1_EGF-like"/>
</dbReference>
<comment type="subcellular location">
    <subcellularLocation>
        <location evidence="1">Membrane</location>
        <topology evidence="1">Single-pass type I membrane protein</topology>
    </subcellularLocation>
</comment>
<dbReference type="FunFam" id="2.10.25.10:FF:000406">
    <property type="entry name" value="CD248 molecule"/>
    <property type="match status" value="1"/>
</dbReference>
<reference evidence="16" key="3">
    <citation type="submission" date="2025-05" db="UniProtKB">
        <authorList>
            <consortium name="Ensembl"/>
        </authorList>
    </citation>
    <scope>IDENTIFICATION</scope>
</reference>
<organism evidence="15">
    <name type="scientific">Tetraodon nigroviridis</name>
    <name type="common">Spotted green pufferfish</name>
    <name type="synonym">Chelonodon nigroviridis</name>
    <dbReference type="NCBI Taxonomy" id="99883"/>
    <lineage>
        <taxon>Eukaryota</taxon>
        <taxon>Metazoa</taxon>
        <taxon>Chordata</taxon>
        <taxon>Craniata</taxon>
        <taxon>Vertebrata</taxon>
        <taxon>Euteleostomi</taxon>
        <taxon>Actinopterygii</taxon>
        <taxon>Neopterygii</taxon>
        <taxon>Teleostei</taxon>
        <taxon>Neoteleostei</taxon>
        <taxon>Acanthomorphata</taxon>
        <taxon>Eupercaria</taxon>
        <taxon>Tetraodontiformes</taxon>
        <taxon>Tetradontoidea</taxon>
        <taxon>Tetraodontidae</taxon>
        <taxon>Tetraodon</taxon>
    </lineage>
</organism>
<dbReference type="PROSITE" id="PS00010">
    <property type="entry name" value="ASX_HYDROXYL"/>
    <property type="match status" value="1"/>
</dbReference>
<keyword evidence="8" id="KW-1133">Transmembrane helix</keyword>
<keyword evidence="11" id="KW-0325">Glycoprotein</keyword>
<dbReference type="Pfam" id="PF14670">
    <property type="entry name" value="FXa_inhibition"/>
    <property type="match status" value="1"/>
</dbReference>
<feature type="domain" description="EGF-like" evidence="13">
    <location>
        <begin position="314"/>
        <end position="351"/>
    </location>
</feature>
<keyword evidence="9" id="KW-0472">Membrane</keyword>
<dbReference type="PROSITE" id="PS50041">
    <property type="entry name" value="C_TYPE_LECTIN_2"/>
    <property type="match status" value="1"/>
</dbReference>
<name>Q4T5R2_TETNG</name>
<feature type="domain" description="EGF-like" evidence="13">
    <location>
        <begin position="352"/>
        <end position="391"/>
    </location>
</feature>
<keyword evidence="2 12" id="KW-0245">EGF-like domain</keyword>
<dbReference type="SMART" id="SM00179">
    <property type="entry name" value="EGF_CA"/>
    <property type="match status" value="5"/>
</dbReference>
<dbReference type="SUPFAM" id="SSF57184">
    <property type="entry name" value="Growth factor receptor domain"/>
    <property type="match status" value="1"/>
</dbReference>
<dbReference type="Ensembl" id="ENSTNIT00000006834.1">
    <property type="protein sequence ID" value="ENSTNIP00000006683.1"/>
    <property type="gene ID" value="ENSTNIG00000004072.1"/>
</dbReference>
<evidence type="ECO:0000256" key="7">
    <source>
        <dbReference type="ARBA" id="ARBA00022737"/>
    </source>
</evidence>
<evidence type="ECO:0000256" key="12">
    <source>
        <dbReference type="PROSITE-ProRule" id="PRU00076"/>
    </source>
</evidence>
<dbReference type="GO" id="GO:0031012">
    <property type="term" value="C:extracellular matrix"/>
    <property type="evidence" value="ECO:0007669"/>
    <property type="project" value="TreeGrafter"/>
</dbReference>
<dbReference type="SMART" id="SM00181">
    <property type="entry name" value="EGF"/>
    <property type="match status" value="5"/>
</dbReference>
<keyword evidence="6" id="KW-0430">Lectin</keyword>
<evidence type="ECO:0000256" key="8">
    <source>
        <dbReference type="ARBA" id="ARBA00022989"/>
    </source>
</evidence>
<feature type="non-terminal residue" evidence="15">
    <location>
        <position position="1"/>
    </location>
</feature>
<dbReference type="CDD" id="cd03600">
    <property type="entry name" value="CLECT_thrombomodulin_like"/>
    <property type="match status" value="1"/>
</dbReference>
<dbReference type="InterPro" id="IPR051505">
    <property type="entry name" value="C-type_lectin_domain"/>
</dbReference>
<feature type="non-terminal residue" evidence="15">
    <location>
        <position position="431"/>
    </location>
</feature>
<dbReference type="InterPro" id="IPR016187">
    <property type="entry name" value="CTDL_fold"/>
</dbReference>
<dbReference type="GO" id="GO:0009897">
    <property type="term" value="C:external side of plasma membrane"/>
    <property type="evidence" value="ECO:0007669"/>
    <property type="project" value="TreeGrafter"/>
</dbReference>
<evidence type="ECO:0000313" key="16">
    <source>
        <dbReference type="Ensembl" id="ENSTNIP00000006683.1"/>
    </source>
</evidence>
<dbReference type="InterPro" id="IPR000152">
    <property type="entry name" value="EGF-type_Asp/Asn_hydroxyl_site"/>
</dbReference>
<dbReference type="SMART" id="SM00034">
    <property type="entry name" value="CLECT"/>
    <property type="match status" value="1"/>
</dbReference>
<dbReference type="SUPFAM" id="SSF57196">
    <property type="entry name" value="EGF/Laminin"/>
    <property type="match status" value="1"/>
</dbReference>
<dbReference type="GO" id="GO:1990430">
    <property type="term" value="F:extracellular matrix protein binding"/>
    <property type="evidence" value="ECO:0007669"/>
    <property type="project" value="TreeGrafter"/>
</dbReference>
<dbReference type="PROSITE" id="PS01186">
    <property type="entry name" value="EGF_2"/>
    <property type="match status" value="2"/>
</dbReference>
<evidence type="ECO:0000259" key="13">
    <source>
        <dbReference type="PROSITE" id="PS50026"/>
    </source>
</evidence>
<dbReference type="InterPro" id="IPR009030">
    <property type="entry name" value="Growth_fac_rcpt_cys_sf"/>
</dbReference>
<dbReference type="OrthoDB" id="10045365at2759"/>
<keyword evidence="10" id="KW-1015">Disulfide bond</keyword>
<evidence type="ECO:0000259" key="14">
    <source>
        <dbReference type="PROSITE" id="PS50041"/>
    </source>
</evidence>
<dbReference type="PANTHER" id="PTHR14789">
    <property type="entry name" value="CHONDROLECTIN VARIANT CHODLFDELTAE"/>
    <property type="match status" value="1"/>
</dbReference>
<keyword evidence="4" id="KW-0812">Transmembrane</keyword>
<keyword evidence="7" id="KW-0677">Repeat</keyword>
<dbReference type="GO" id="GO:0016477">
    <property type="term" value="P:cell migration"/>
    <property type="evidence" value="ECO:0007669"/>
    <property type="project" value="TreeGrafter"/>
</dbReference>
<dbReference type="InterPro" id="IPR018097">
    <property type="entry name" value="EGF_Ca-bd_CS"/>
</dbReference>
<dbReference type="PANTHER" id="PTHR14789:SF4">
    <property type="entry name" value="ENDOSIALIN"/>
    <property type="match status" value="1"/>
</dbReference>
<evidence type="ECO:0000256" key="9">
    <source>
        <dbReference type="ARBA" id="ARBA00023136"/>
    </source>
</evidence>
<dbReference type="GO" id="GO:0050840">
    <property type="term" value="F:extracellular matrix binding"/>
    <property type="evidence" value="ECO:0007669"/>
    <property type="project" value="TreeGrafter"/>
</dbReference>
<dbReference type="GO" id="GO:0030246">
    <property type="term" value="F:carbohydrate binding"/>
    <property type="evidence" value="ECO:0007669"/>
    <property type="project" value="UniProtKB-KW"/>
</dbReference>
<dbReference type="InterPro" id="IPR000742">
    <property type="entry name" value="EGF"/>
</dbReference>
<dbReference type="PRINTS" id="PR00907">
    <property type="entry name" value="THRMBOMODULN"/>
</dbReference>
<protein>
    <submittedName>
        <fullName evidence="15">(spotted green pufferfish) hypothetical protein</fullName>
    </submittedName>
    <submittedName>
        <fullName evidence="16">CD248 molecule, endosialin a</fullName>
    </submittedName>
</protein>
<sequence length="431" mass="47647">GPSSALDLDLRETDALCTDDGCFMVHFQRKTFLESWRSCKDNGGNLAIIKRKEDAGTIGRLFASADLRHSRTKVQAWIGLQRHPRQCSATLPLRGFSWTTGDQDTDYTNWQGEDSPGACLAPRCVVVEYDAQKRSDNLKWVDGPCVAHTDGYLCHYAYGGMCPTLRSEGAGKALYVTPFHLRSTLLTLVPPGTVATLPCPSDTERESSVLCTLRDDGLARWSRDQPFCSGPPVSRHWCQVDNGGCEHFCRAAGVNFYCECAEGYQLAGNGQNCEPLDVCKESPCKFECLPISDSYRCACPDGYMLAPDEHDCMDVDECLQSPCEHLCVNSPGSFECRCREGYLLDEDGACEDADECMANPCEHACENTAGSHVCHCELGFSPIPEDPSRCQDTDECRMAGTCQQICVNFEGSFQCYCEEGHRLLPDMYSCE</sequence>
<dbReference type="GeneTree" id="ENSGT00940000156996"/>
<dbReference type="GO" id="GO:0032496">
    <property type="term" value="P:response to lipopolysaccharide"/>
    <property type="evidence" value="ECO:0007669"/>
    <property type="project" value="Ensembl"/>
</dbReference>
<reference evidence="15 17" key="1">
    <citation type="journal article" date="2004" name="Nature">
        <title>Genome duplication in the teleost fish Tetraodon nigroviridis reveals the early vertebrate proto-karyotype.</title>
        <authorList>
            <person name="Jaillon O."/>
            <person name="Aury J.-M."/>
            <person name="Brunet F."/>
            <person name="Petit J.-L."/>
            <person name="Stange-Thomann N."/>
            <person name="Mauceli E."/>
            <person name="Bouneau L."/>
            <person name="Fischer C."/>
            <person name="Ozouf-Costaz C."/>
            <person name="Bernot A."/>
            <person name="Nicaud S."/>
            <person name="Jaffe D."/>
            <person name="Fisher S."/>
            <person name="Lutfalla G."/>
            <person name="Dossat C."/>
            <person name="Segurens B."/>
            <person name="Dasilva C."/>
            <person name="Salanoubat M."/>
            <person name="Levy M."/>
            <person name="Boudet N."/>
            <person name="Castellano S."/>
            <person name="Anthouard V."/>
            <person name="Jubin C."/>
            <person name="Castelli V."/>
            <person name="Katinka M."/>
            <person name="Vacherie B."/>
            <person name="Biemont C."/>
            <person name="Skalli Z."/>
            <person name="Cattolico L."/>
            <person name="Poulain J."/>
            <person name="De Berardinis V."/>
            <person name="Cruaud C."/>
            <person name="Duprat S."/>
            <person name="Brottier P."/>
            <person name="Coutanceau J.-P."/>
            <person name="Gouzy J."/>
            <person name="Parra G."/>
            <person name="Lardier G."/>
            <person name="Chapple C."/>
            <person name="McKernan K.J."/>
            <person name="McEwan P."/>
            <person name="Bosak S."/>
            <person name="Kellis M."/>
            <person name="Volff J.-N."/>
            <person name="Guigo R."/>
            <person name="Zody M.C."/>
            <person name="Mesirov J."/>
            <person name="Lindblad-Toh K."/>
            <person name="Birren B."/>
            <person name="Nusbaum C."/>
            <person name="Kahn D."/>
            <person name="Robinson-Rechavi M."/>
            <person name="Laudet V."/>
            <person name="Schachter V."/>
            <person name="Quetier F."/>
            <person name="Saurin W."/>
            <person name="Scarpelli C."/>
            <person name="Wincker P."/>
            <person name="Lander E.S."/>
            <person name="Weissenbach J."/>
            <person name="Roest Crollius H."/>
        </authorList>
    </citation>
    <scope>NUCLEOTIDE SEQUENCE [LARGE SCALE GENOMIC DNA]</scope>
</reference>
<evidence type="ECO:0000313" key="17">
    <source>
        <dbReference type="Proteomes" id="UP000007303"/>
    </source>
</evidence>
<dbReference type="FunFam" id="2.10.25.10:FF:000240">
    <property type="entry name" value="Vitamin K-dependent protein S"/>
    <property type="match status" value="1"/>
</dbReference>
<keyword evidence="3" id="KW-0597">Phosphoprotein</keyword>
<evidence type="ECO:0000256" key="11">
    <source>
        <dbReference type="ARBA" id="ARBA00023180"/>
    </source>
</evidence>
<reference evidence="15" key="2">
    <citation type="submission" date="2004-02" db="EMBL/GenBank/DDBJ databases">
        <authorList>
            <consortium name="Genoscope"/>
            <consortium name="Whitehead Institute Centre for Genome Research"/>
        </authorList>
    </citation>
    <scope>NUCLEOTIDE SEQUENCE</scope>
</reference>
<keyword evidence="5" id="KW-0732">Signal</keyword>
<evidence type="ECO:0000256" key="1">
    <source>
        <dbReference type="ARBA" id="ARBA00004479"/>
    </source>
</evidence>
<evidence type="ECO:0000256" key="4">
    <source>
        <dbReference type="ARBA" id="ARBA00022692"/>
    </source>
</evidence>
<dbReference type="PROSITE" id="PS01187">
    <property type="entry name" value="EGF_CA"/>
    <property type="match status" value="1"/>
</dbReference>
<dbReference type="InterPro" id="IPR001304">
    <property type="entry name" value="C-type_lectin-like"/>
</dbReference>
<dbReference type="GO" id="GO:0005509">
    <property type="term" value="F:calcium ion binding"/>
    <property type="evidence" value="ECO:0007669"/>
    <property type="project" value="InterPro"/>
</dbReference>
<feature type="domain" description="C-type lectin" evidence="14">
    <location>
        <begin position="18"/>
        <end position="145"/>
    </location>
</feature>
<dbReference type="Gene3D" id="3.10.100.10">
    <property type="entry name" value="Mannose-Binding Protein A, subunit A"/>
    <property type="match status" value="1"/>
</dbReference>
<comment type="caution">
    <text evidence="12">Lacks conserved residue(s) required for the propagation of feature annotation.</text>
</comment>